<protein>
    <submittedName>
        <fullName evidence="5">FAD/NAD(P)-binding domain-containing protein</fullName>
    </submittedName>
</protein>
<keyword evidence="6" id="KW-1185">Reference proteome</keyword>
<dbReference type="AlphaFoldDB" id="A0A165QH87"/>
<evidence type="ECO:0000256" key="3">
    <source>
        <dbReference type="ARBA" id="ARBA00023002"/>
    </source>
</evidence>
<dbReference type="PANTHER" id="PTHR23023">
    <property type="entry name" value="DIMETHYLANILINE MONOOXYGENASE"/>
    <property type="match status" value="1"/>
</dbReference>
<keyword evidence="1" id="KW-0285">Flavoprotein</keyword>
<evidence type="ECO:0000256" key="1">
    <source>
        <dbReference type="ARBA" id="ARBA00022630"/>
    </source>
</evidence>
<dbReference type="InterPro" id="IPR050346">
    <property type="entry name" value="FMO-like"/>
</dbReference>
<keyword evidence="3" id="KW-0560">Oxidoreductase</keyword>
<dbReference type="Proteomes" id="UP000076727">
    <property type="component" value="Unassembled WGS sequence"/>
</dbReference>
<dbReference type="SUPFAM" id="SSF51905">
    <property type="entry name" value="FAD/NAD(P)-binding domain"/>
    <property type="match status" value="2"/>
</dbReference>
<dbReference type="PRINTS" id="PR00419">
    <property type="entry name" value="ADXRDTASE"/>
</dbReference>
<reference evidence="5 6" key="1">
    <citation type="journal article" date="2016" name="Mol. Biol. Evol.">
        <title>Comparative Genomics of Early-Diverging Mushroom-Forming Fungi Provides Insights into the Origins of Lignocellulose Decay Capabilities.</title>
        <authorList>
            <person name="Nagy L.G."/>
            <person name="Riley R."/>
            <person name="Tritt A."/>
            <person name="Adam C."/>
            <person name="Daum C."/>
            <person name="Floudas D."/>
            <person name="Sun H."/>
            <person name="Yadav J.S."/>
            <person name="Pangilinan J."/>
            <person name="Larsson K.H."/>
            <person name="Matsuura K."/>
            <person name="Barry K."/>
            <person name="Labutti K."/>
            <person name="Kuo R."/>
            <person name="Ohm R.A."/>
            <person name="Bhattacharya S.S."/>
            <person name="Shirouzu T."/>
            <person name="Yoshinaga Y."/>
            <person name="Martin F.M."/>
            <person name="Grigoriev I.V."/>
            <person name="Hibbett D.S."/>
        </authorList>
    </citation>
    <scope>NUCLEOTIDE SEQUENCE [LARGE SCALE GENOMIC DNA]</scope>
    <source>
        <strain evidence="5 6">L-15889</strain>
    </source>
</reference>
<organism evidence="5 6">
    <name type="scientific">Daedalea quercina L-15889</name>
    <dbReference type="NCBI Taxonomy" id="1314783"/>
    <lineage>
        <taxon>Eukaryota</taxon>
        <taxon>Fungi</taxon>
        <taxon>Dikarya</taxon>
        <taxon>Basidiomycota</taxon>
        <taxon>Agaricomycotina</taxon>
        <taxon>Agaricomycetes</taxon>
        <taxon>Polyporales</taxon>
        <taxon>Fomitopsis</taxon>
    </lineage>
</organism>
<proteinExistence type="predicted"/>
<dbReference type="GO" id="GO:0016491">
    <property type="term" value="F:oxidoreductase activity"/>
    <property type="evidence" value="ECO:0007669"/>
    <property type="project" value="UniProtKB-KW"/>
</dbReference>
<dbReference type="Gene3D" id="3.50.50.60">
    <property type="entry name" value="FAD/NAD(P)-binding domain"/>
    <property type="match status" value="2"/>
</dbReference>
<name>A0A165QH87_9APHY</name>
<gene>
    <name evidence="5" type="ORF">DAEQUDRAFT_786270</name>
</gene>
<evidence type="ECO:0000256" key="2">
    <source>
        <dbReference type="ARBA" id="ARBA00022827"/>
    </source>
</evidence>
<dbReference type="EMBL" id="KV429058">
    <property type="protein sequence ID" value="KZT69468.1"/>
    <property type="molecule type" value="Genomic_DNA"/>
</dbReference>
<feature type="domain" description="FAD/NAD(P)-binding" evidence="4">
    <location>
        <begin position="9"/>
        <end position="235"/>
    </location>
</feature>
<accession>A0A165QH87</accession>
<evidence type="ECO:0000313" key="5">
    <source>
        <dbReference type="EMBL" id="KZT69468.1"/>
    </source>
</evidence>
<dbReference type="InterPro" id="IPR023753">
    <property type="entry name" value="FAD/NAD-binding_dom"/>
</dbReference>
<dbReference type="Pfam" id="PF07992">
    <property type="entry name" value="Pyr_redox_2"/>
    <property type="match status" value="1"/>
</dbReference>
<keyword evidence="2" id="KW-0274">FAD</keyword>
<evidence type="ECO:0000313" key="6">
    <source>
        <dbReference type="Proteomes" id="UP000076727"/>
    </source>
</evidence>
<dbReference type="OrthoDB" id="2915840at2759"/>
<dbReference type="STRING" id="1314783.A0A165QH87"/>
<sequence>MSSLEQDRIGIIGAGAAGLITAHTLIQDGYKHVEILTRDPTPGGIWSAGRVYPGLVINNIQGEYRFSNLEQPPPMLSEAGDIRLSGQDLQAYMEKFVELFLPDRIRYNKEVISVRATARGGVDLPHDDNHVWTVMAEDVTTRVVETREYDKLVLCTGGCSEPHYPLGLSPKEARLAGFQGPVIHSSDYASRMQELLDAVKPASEGGGTLLVIGGGKSGSDIAAHMADKGRKVTMIFTTIDAAVAAPIPLPRWLVRGRFFSALSPHIELRTSLERFLHTTWVGSKLVHGFWDAYQWLAFKTLQVPNDSPLRRAPKLFWSLHANNQGSGALGLFYRLVNEGRINVIAPARVSSFSEDAQAVVLSDGRLVYADAVVLGTGYLSSWNKIFDGNVTVADISLQELGLGTHTLHPTSQYYRWDYTTLENSPPLSHPAIKSATSSIYRGIVPAKNILRRNFAINGAIGTTNVGYAYETTAHWIASYFRGDKFLRLPSSVEEALASASYNAAWLRKRYPDQHMCANDSVRSDFALWCWPQMLDTLLDDMQLPTMRSGGNALTWPFQVIDVKEIAHLKEEREALRTSMS</sequence>
<evidence type="ECO:0000259" key="4">
    <source>
        <dbReference type="Pfam" id="PF07992"/>
    </source>
</evidence>
<dbReference type="InterPro" id="IPR036188">
    <property type="entry name" value="FAD/NAD-bd_sf"/>
</dbReference>